<name>G4CPJ3_9NEIS</name>
<sequence>MNKLLFPLVCTSSLIFLSACGDTPETTQTASPPTEAAAPAEPPIKTTANELLKAYKENEVGANKKFKGKTLHIAATIASIDADFSDNPFLTLKAGGDMDMFNRPQAHLAKTEHDKAANLKKGQKINLTCIGNSEVAGTPMLADCTIQ</sequence>
<feature type="signal peptide" evidence="1">
    <location>
        <begin position="1"/>
        <end position="21"/>
    </location>
</feature>
<dbReference type="Pfam" id="PF12869">
    <property type="entry name" value="tRNA_anti-like"/>
    <property type="match status" value="1"/>
</dbReference>
<dbReference type="RefSeq" id="WP_009116145.1">
    <property type="nucleotide sequence ID" value="NZ_JH165159.1"/>
</dbReference>
<keyword evidence="1" id="KW-0732">Signal</keyword>
<proteinExistence type="predicted"/>
<dbReference type="PROSITE" id="PS51257">
    <property type="entry name" value="PROKAR_LIPOPROTEIN"/>
    <property type="match status" value="1"/>
</dbReference>
<dbReference type="STRING" id="1030841.HMPREF9370_1003"/>
<feature type="chain" id="PRO_5003462204" description="Lipoprotein" evidence="1">
    <location>
        <begin position="22"/>
        <end position="147"/>
    </location>
</feature>
<comment type="caution">
    <text evidence="2">The sequence shown here is derived from an EMBL/GenBank/DDBJ whole genome shotgun (WGS) entry which is preliminary data.</text>
</comment>
<dbReference type="OrthoDB" id="8538694at2"/>
<evidence type="ECO:0000313" key="3">
    <source>
        <dbReference type="Proteomes" id="UP000005336"/>
    </source>
</evidence>
<keyword evidence="3" id="KW-1185">Reference proteome</keyword>
<evidence type="ECO:0008006" key="4">
    <source>
        <dbReference type="Google" id="ProtNLM"/>
    </source>
</evidence>
<evidence type="ECO:0000313" key="2">
    <source>
        <dbReference type="EMBL" id="EGZ47756.1"/>
    </source>
</evidence>
<evidence type="ECO:0000256" key="1">
    <source>
        <dbReference type="SAM" id="SignalP"/>
    </source>
</evidence>
<dbReference type="PATRIC" id="fig|1030841.3.peg.982"/>
<dbReference type="InterPro" id="IPR024422">
    <property type="entry name" value="Protein_unknown_function_OB"/>
</dbReference>
<organism evidence="2 3">
    <name type="scientific">Neisseria wadsworthii 9715</name>
    <dbReference type="NCBI Taxonomy" id="1030841"/>
    <lineage>
        <taxon>Bacteria</taxon>
        <taxon>Pseudomonadati</taxon>
        <taxon>Pseudomonadota</taxon>
        <taxon>Betaproteobacteria</taxon>
        <taxon>Neisseriales</taxon>
        <taxon>Neisseriaceae</taxon>
        <taxon>Neisseria</taxon>
    </lineage>
</organism>
<dbReference type="AlphaFoldDB" id="G4CPJ3"/>
<dbReference type="EMBL" id="AGAZ01000038">
    <property type="protein sequence ID" value="EGZ47756.1"/>
    <property type="molecule type" value="Genomic_DNA"/>
</dbReference>
<gene>
    <name evidence="2" type="ORF">HMPREF9370_1003</name>
</gene>
<dbReference type="HOGENOM" id="CLU_140860_0_0_4"/>
<dbReference type="Proteomes" id="UP000005336">
    <property type="component" value="Unassembled WGS sequence"/>
</dbReference>
<accession>G4CPJ3</accession>
<protein>
    <recommendedName>
        <fullName evidence="4">Lipoprotein</fullName>
    </recommendedName>
</protein>
<reference evidence="2 3" key="1">
    <citation type="submission" date="2011-06" db="EMBL/GenBank/DDBJ databases">
        <authorList>
            <person name="Muzny D."/>
            <person name="Qin X."/>
            <person name="Deng J."/>
            <person name="Jiang H."/>
            <person name="Liu Y."/>
            <person name="Qu J."/>
            <person name="Song X.-Z."/>
            <person name="Zhang L."/>
            <person name="Thornton R."/>
            <person name="Coyle M."/>
            <person name="Francisco L."/>
            <person name="Jackson L."/>
            <person name="Javaid M."/>
            <person name="Korchina V."/>
            <person name="Kovar C."/>
            <person name="Mata R."/>
            <person name="Mathew T."/>
            <person name="Ngo R."/>
            <person name="Nguyen L."/>
            <person name="Nguyen N."/>
            <person name="Okwuonu G."/>
            <person name="Ongeri F."/>
            <person name="Pham C."/>
            <person name="Simmons D."/>
            <person name="Wilczek-Boney K."/>
            <person name="Hale W."/>
            <person name="Jakkamsetti A."/>
            <person name="Pham P."/>
            <person name="Ruth R."/>
            <person name="San Lucas F."/>
            <person name="Warren J."/>
            <person name="Zhang J."/>
            <person name="Zhao Z."/>
            <person name="Zhou C."/>
            <person name="Zhu D."/>
            <person name="Lee S."/>
            <person name="Bess C."/>
            <person name="Blankenburg K."/>
            <person name="Forbes L."/>
            <person name="Fu Q."/>
            <person name="Gubbala S."/>
            <person name="Hirani K."/>
            <person name="Jayaseelan J.C."/>
            <person name="Lara F."/>
            <person name="Munidasa M."/>
            <person name="Palculict T."/>
            <person name="Patil S."/>
            <person name="Pu L.-L."/>
            <person name="Saada N."/>
            <person name="Tang L."/>
            <person name="Weissenberger G."/>
            <person name="Zhu Y."/>
            <person name="Hemphill L."/>
            <person name="Shang Y."/>
            <person name="Youmans B."/>
            <person name="Ayvaz T."/>
            <person name="Ross M."/>
            <person name="Santibanez J."/>
            <person name="Aqrawi P."/>
            <person name="Gross S."/>
            <person name="Joshi V."/>
            <person name="Fowler G."/>
            <person name="Nazareth L."/>
            <person name="Reid J."/>
            <person name="Worley K."/>
            <person name="Petrosino J."/>
            <person name="Highlander S."/>
            <person name="Gibbs R."/>
        </authorList>
    </citation>
    <scope>NUCLEOTIDE SEQUENCE [LARGE SCALE GENOMIC DNA]</scope>
    <source>
        <strain evidence="2 3">9715</strain>
    </source>
</reference>